<reference evidence="2" key="1">
    <citation type="submission" date="2019-08" db="EMBL/GenBank/DDBJ databases">
        <title>The improved chromosome-level genome for the pearl oyster Pinctada fucata martensii using PacBio sequencing and Hi-C.</title>
        <authorList>
            <person name="Zheng Z."/>
        </authorList>
    </citation>
    <scope>NUCLEOTIDE SEQUENCE</scope>
    <source>
        <strain evidence="2">ZZ-2019</strain>
        <tissue evidence="2">Adductor muscle</tissue>
    </source>
</reference>
<evidence type="ECO:0000313" key="2">
    <source>
        <dbReference type="EMBL" id="KAK3092836.1"/>
    </source>
</evidence>
<dbReference type="EMBL" id="VSWD01000009">
    <property type="protein sequence ID" value="KAK3092836.1"/>
    <property type="molecule type" value="Genomic_DNA"/>
</dbReference>
<comment type="caution">
    <text evidence="2">The sequence shown here is derived from an EMBL/GenBank/DDBJ whole genome shotgun (WGS) entry which is preliminary data.</text>
</comment>
<accession>A0AA88XUN8</accession>
<keyword evidence="1" id="KW-0175">Coiled coil</keyword>
<feature type="coiled-coil region" evidence="1">
    <location>
        <begin position="543"/>
        <end position="574"/>
    </location>
</feature>
<dbReference type="AlphaFoldDB" id="A0AA88XUN8"/>
<name>A0AA88XUN8_PINIB</name>
<sequence length="910" mass="101808">MQSCVVCFMYIVNRFGCWYVVFKVGGQGVDTYNSLIALWSANDVLNDDQAAIVQDTYRIKDMPSYKSDIVRSQWNKVKMTKIGMYKDGQESAYVIFNATNTDMTSWFDANKVLQSSYPDLVTPKARCSLHNNATDRSFQVISTSEGADCSSFGGWMMAVDDGGSSSCHWEYGHHKPFFLYSTRNSTANFIDGSEVADSFVVFVVYGTSILIRTTNVGLTLAAIVSDGCVYYQSICDDRDAIEQLDKDIEALKTEYDTEYVKSATDWVNLRDANNNNGYVNYYIDEALQAVQTLDDLQLLLTDKLELKLPNLFARYQANQNLSAEDYLNILVGQLETSLDATKEMLENQKKGEMIGLLVQMLVETTLDRFVTGYKKAYNDLRLYDKMESHYNALWTAVFEADPAEARILSDPTHPDYENALKRNGLKSSEITSFERVKMAPKVFVEMFGNSKKYLADSYNSLKEWGQVESWDGFKAKALSTLETPINKMKAVKNFIFDSNSRKYTVENFKMDWSTRIMTGLGAIVDIVTQAVSVAEWSKVRDEMANARSQYEEYKSALQTEINNIKEEQANQTIEWGNIVDTFNELSSAFDGLIQNASSYADFADVMGLPRLPVDSSNPMFSVDVNTLDQTNLIPAQEAYVEFLKENNNNLTVVNDEMSARNTLYTSVVDKTDQNEVVSEIHTDLGEIYSFNPSATIKQFGTDLTKKDVVCTTAVLRVDMDEYDHYDLTAFRPSCDVDQSAFTTMEAEAEAARNKVMMDTIVYTEVSGGSSATLSELLSTVQTAYSVTGDADKMAFGAALSEQDIACCIATQFADKDMYDYIDLTAFRPSCDAVTAQDFATMQQNAASLRQLDVNVENSMNICDSFSFCPCVSVLASQYGATEAEVQASIKRVRPNLTQYCSTTGCSCVTL</sequence>
<proteinExistence type="predicted"/>
<protein>
    <submittedName>
        <fullName evidence="2">Uncharacterized protein</fullName>
    </submittedName>
</protein>
<evidence type="ECO:0000256" key="1">
    <source>
        <dbReference type="SAM" id="Coils"/>
    </source>
</evidence>
<evidence type="ECO:0000313" key="3">
    <source>
        <dbReference type="Proteomes" id="UP001186944"/>
    </source>
</evidence>
<dbReference type="Proteomes" id="UP001186944">
    <property type="component" value="Unassembled WGS sequence"/>
</dbReference>
<gene>
    <name evidence="2" type="ORF">FSP39_007750</name>
</gene>
<keyword evidence="3" id="KW-1185">Reference proteome</keyword>
<organism evidence="2 3">
    <name type="scientific">Pinctada imbricata</name>
    <name type="common">Atlantic pearl-oyster</name>
    <name type="synonym">Pinctada martensii</name>
    <dbReference type="NCBI Taxonomy" id="66713"/>
    <lineage>
        <taxon>Eukaryota</taxon>
        <taxon>Metazoa</taxon>
        <taxon>Spiralia</taxon>
        <taxon>Lophotrochozoa</taxon>
        <taxon>Mollusca</taxon>
        <taxon>Bivalvia</taxon>
        <taxon>Autobranchia</taxon>
        <taxon>Pteriomorphia</taxon>
        <taxon>Pterioida</taxon>
        <taxon>Pterioidea</taxon>
        <taxon>Pteriidae</taxon>
        <taxon>Pinctada</taxon>
    </lineage>
</organism>